<keyword evidence="11" id="KW-0934">Plastid</keyword>
<gene>
    <name evidence="10 11" type="primary">petL</name>
</gene>
<dbReference type="GO" id="GO:0009512">
    <property type="term" value="C:cytochrome b6f complex"/>
    <property type="evidence" value="ECO:0007669"/>
    <property type="project" value="InterPro"/>
</dbReference>
<evidence type="ECO:0000256" key="8">
    <source>
        <dbReference type="ARBA" id="ARBA00025197"/>
    </source>
</evidence>
<comment type="similarity">
    <text evidence="10">Belongs to the PetL family.</text>
</comment>
<reference evidence="11" key="1">
    <citation type="journal article" date="2018" name="Adv. Bot. Res.">
        <title>Evolution of the Plastid Genomes in Diatoms.</title>
        <authorList>
            <person name="Yu M."/>
            <person name="Ashworth M.P."/>
            <person name="Hajrah N.H."/>
            <person name="Khiyami M.A."/>
            <person name="Sabir M.J."/>
            <person name="Alhebshi A.M."/>
            <person name="Al-Malki A.L."/>
            <person name="Sabir J.S.M."/>
            <person name="Theriot E.C."/>
            <person name="Jansen R.K."/>
        </authorList>
    </citation>
    <scope>NUCLEOTIDE SEQUENCE</scope>
</reference>
<evidence type="ECO:0000313" key="11">
    <source>
        <dbReference type="EMBL" id="AWT38370.1"/>
    </source>
</evidence>
<evidence type="ECO:0000256" key="7">
    <source>
        <dbReference type="ARBA" id="ARBA00023136"/>
    </source>
</evidence>
<proteinExistence type="inferred from homology"/>
<keyword evidence="6 10" id="KW-0793">Thylakoid</keyword>
<dbReference type="GO" id="GO:0009535">
    <property type="term" value="C:chloroplast thylakoid membrane"/>
    <property type="evidence" value="ECO:0007669"/>
    <property type="project" value="UniProtKB-SubCell"/>
</dbReference>
<comment type="subcellular location">
    <subcellularLocation>
        <location evidence="1">Membrane</location>
        <topology evidence="1">Single-pass membrane protein</topology>
    </subcellularLocation>
    <subcellularLocation>
        <location evidence="10">Plastid</location>
        <location evidence="10">Chloroplast thylakoid membrane</location>
        <topology evidence="10">Single-pass membrane protein</topology>
    </subcellularLocation>
</comment>
<dbReference type="HAMAP" id="MF_00433">
    <property type="entry name" value="Cytb6_f_PetL"/>
    <property type="match status" value="1"/>
</dbReference>
<dbReference type="EMBL" id="MG755792">
    <property type="protein sequence ID" value="AWT38287.1"/>
    <property type="molecule type" value="Genomic_DNA"/>
</dbReference>
<sequence length="31" mass="3453">MTIALDYFLLIGFCFTITSGLFLGLKSIKLI</sequence>
<dbReference type="GO" id="GO:0015979">
    <property type="term" value="P:photosynthesis"/>
    <property type="evidence" value="ECO:0007669"/>
    <property type="project" value="UniProtKB-KW"/>
</dbReference>
<evidence type="ECO:0000256" key="10">
    <source>
        <dbReference type="HAMAP-Rule" id="MF_00433"/>
    </source>
</evidence>
<dbReference type="GO" id="GO:0009055">
    <property type="term" value="F:electron transfer activity"/>
    <property type="evidence" value="ECO:0007669"/>
    <property type="project" value="InterPro"/>
</dbReference>
<comment type="function">
    <text evidence="8 10">Component of the cytochrome b6-f complex, which mediates electron transfer between photosystem II (PSII) and photosystem I (PSI), cyclic electron flow around PSI, and state transitions. PetL is important for photoautotrophic growth as well as for electron transfer efficiency and stability of the cytochrome b6-f complex.</text>
</comment>
<name>A0A2U9NMR3_9STRA</name>
<organism evidence="11">
    <name type="scientific">Plagiogramma staurophorum</name>
    <dbReference type="NCBI Taxonomy" id="1003089"/>
    <lineage>
        <taxon>Eukaryota</taxon>
        <taxon>Sar</taxon>
        <taxon>Stramenopiles</taxon>
        <taxon>Ochrophyta</taxon>
        <taxon>Bacillariophyta</taxon>
        <taxon>Mediophyceae</taxon>
        <taxon>Biddulphiophycidae</taxon>
        <taxon>Triceratiales</taxon>
        <taxon>Plagiogrammaceae</taxon>
        <taxon>Plagiogramma</taxon>
    </lineage>
</organism>
<evidence type="ECO:0000256" key="9">
    <source>
        <dbReference type="ARBA" id="ARBA00025834"/>
    </source>
</evidence>
<geneLocation type="chloroplast" evidence="11"/>
<dbReference type="Pfam" id="PF05115">
    <property type="entry name" value="PetL"/>
    <property type="match status" value="1"/>
</dbReference>
<keyword evidence="10" id="KW-0602">Photosynthesis</keyword>
<protein>
    <recommendedName>
        <fullName evidence="10">Cytochrome b6-f complex subunit 6</fullName>
    </recommendedName>
    <alternativeName>
        <fullName evidence="10">Cytochrome b6-f complex subunit PetL</fullName>
    </alternativeName>
    <alternativeName>
        <fullName evidence="10">Cytochrome b6-f complex subunit VI</fullName>
    </alternativeName>
</protein>
<keyword evidence="7 10" id="KW-0472">Membrane</keyword>
<evidence type="ECO:0000256" key="3">
    <source>
        <dbReference type="ARBA" id="ARBA00022692"/>
    </source>
</evidence>
<dbReference type="RefSeq" id="YP_009495931.1">
    <property type="nucleotide sequence ID" value="NC_037995.1"/>
</dbReference>
<evidence type="ECO:0000256" key="6">
    <source>
        <dbReference type="ARBA" id="ARBA00023078"/>
    </source>
</evidence>
<keyword evidence="5 10" id="KW-1133">Transmembrane helix</keyword>
<dbReference type="InterPro" id="IPR007802">
    <property type="entry name" value="Cyt_b6/f_cplx_su6"/>
</dbReference>
<evidence type="ECO:0000256" key="5">
    <source>
        <dbReference type="ARBA" id="ARBA00022989"/>
    </source>
</evidence>
<comment type="subunit">
    <text evidence="9 10">The 4 large subunits of the cytochrome b6-f complex are cytochrome b6, subunit IV (17 kDa polypeptide, PetD), cytochrome f and the Rieske protein, while the 4 small subunits are PetG, PetL, PetM and PetN. The complex functions as a dimer.</text>
</comment>
<keyword evidence="11" id="KW-0150">Chloroplast</keyword>
<keyword evidence="2 10" id="KW-0813">Transport</keyword>
<dbReference type="GeneID" id="36958138"/>
<dbReference type="EMBL" id="MG755792">
    <property type="protein sequence ID" value="AWT38370.1"/>
    <property type="molecule type" value="Genomic_DNA"/>
</dbReference>
<keyword evidence="4 10" id="KW-0249">Electron transport</keyword>
<keyword evidence="3 10" id="KW-0812">Transmembrane</keyword>
<evidence type="ECO:0000256" key="1">
    <source>
        <dbReference type="ARBA" id="ARBA00004167"/>
    </source>
</evidence>
<dbReference type="AlphaFoldDB" id="A0A2U9NMR3"/>
<evidence type="ECO:0000256" key="4">
    <source>
        <dbReference type="ARBA" id="ARBA00022982"/>
    </source>
</evidence>
<dbReference type="GeneID" id="36958038"/>
<evidence type="ECO:0000256" key="2">
    <source>
        <dbReference type="ARBA" id="ARBA00022448"/>
    </source>
</evidence>
<feature type="transmembrane region" description="Helical" evidence="10">
    <location>
        <begin position="6"/>
        <end position="25"/>
    </location>
</feature>
<accession>A0A2U9NMR3</accession>
<dbReference type="RefSeq" id="YP_009495848.1">
    <property type="nucleotide sequence ID" value="NC_037995.1"/>
</dbReference>